<feature type="transmembrane region" description="Helical" evidence="1">
    <location>
        <begin position="36"/>
        <end position="54"/>
    </location>
</feature>
<dbReference type="EMBL" id="JANCNS010000002">
    <property type="protein sequence ID" value="MCP9200647.1"/>
    <property type="molecule type" value="Genomic_DNA"/>
</dbReference>
<evidence type="ECO:0000313" key="2">
    <source>
        <dbReference type="EMBL" id="MCP9200647.1"/>
    </source>
</evidence>
<feature type="transmembrane region" description="Helical" evidence="1">
    <location>
        <begin position="6"/>
        <end position="24"/>
    </location>
</feature>
<protein>
    <submittedName>
        <fullName evidence="2">VWA domain-containing protein</fullName>
    </submittedName>
</protein>
<dbReference type="AlphaFoldDB" id="A0A9X2R922"/>
<organism evidence="2 3">
    <name type="scientific">Christiangramia oceanisediminis</name>
    <dbReference type="NCBI Taxonomy" id="2920386"/>
    <lineage>
        <taxon>Bacteria</taxon>
        <taxon>Pseudomonadati</taxon>
        <taxon>Bacteroidota</taxon>
        <taxon>Flavobacteriia</taxon>
        <taxon>Flavobacteriales</taxon>
        <taxon>Flavobacteriaceae</taxon>
        <taxon>Christiangramia</taxon>
    </lineage>
</organism>
<proteinExistence type="predicted"/>
<keyword evidence="1" id="KW-1133">Transmembrane helix</keyword>
<name>A0A9X2R922_9FLAO</name>
<keyword evidence="3" id="KW-1185">Reference proteome</keyword>
<dbReference type="PANTHER" id="PTHR37947:SF1">
    <property type="entry name" value="BLL2462 PROTEIN"/>
    <property type="match status" value="1"/>
</dbReference>
<feature type="transmembrane region" description="Helical" evidence="1">
    <location>
        <begin position="652"/>
        <end position="669"/>
    </location>
</feature>
<accession>A0A9X2R922</accession>
<gene>
    <name evidence="2" type="ORF">MKO06_12055</name>
</gene>
<evidence type="ECO:0000256" key="1">
    <source>
        <dbReference type="SAM" id="Phobius"/>
    </source>
</evidence>
<sequence length="676" mass="77639">MTISTILLITLALFLALGFAFFLYLFRKPVKYRKDYILFVLRALGVFIVLLLLINPKITSTTYEIEKPDLVILQDNSGSISYLEEGETLNRISTQLVNHEQLKSTFDVSTATFGSQLSLGDSLDFSANQTNITKALVAANDIYSKSQTAVILLTDGNQSLGRDYRYFKPHDNLQVFPVVIGDTATYQDLSIERINTNRYAFLNNRFPVEVFLNYSGKQDLETTFKITSGETVLYSEPVTFSSETKSKVIRTDLLAASIGVKTYQVEIQPVENEKNKINNLQNFAVEVVDERTSVLILSDMPHPDLGAVKKSIERNQQRTAEIKYLNEDIQINDYQLIILYQVNRRFNDVIESVLERNHNYLMITGLRTDWNYLNSLNPGFNRSNSSQPQEVFPVYNQKFSSFQFEDIGFDDFPPLLDKFGTIEVDKNQFNIMLYQEIQGVRTGEALMGVSKDSPKSGFLFGENIWRWRAKSFLDNGDFEEFDDFFGKLVQNLASNRRRERLSIENEKFYYENENVIITAQYFDENYQFDPGAILNIELINTETEEEVTSNLALKNNFYQFDAGGLPAGDYRFSISVENQNVAASGRFEVIDYNTEQQFVSANLPGLQAFVENNQTSLTFSGQTGELIQTLLQSDKYRPVQKSRQKTLPLIDWYYLLFLLIVILAAEWFYRKYLGLI</sequence>
<dbReference type="SUPFAM" id="SSF53300">
    <property type="entry name" value="vWA-like"/>
    <property type="match status" value="1"/>
</dbReference>
<dbReference type="InterPro" id="IPR036465">
    <property type="entry name" value="vWFA_dom_sf"/>
</dbReference>
<dbReference type="RefSeq" id="WP_241551408.1">
    <property type="nucleotide sequence ID" value="NZ_JANCNS010000002.1"/>
</dbReference>
<reference evidence="2" key="1">
    <citation type="submission" date="2022-07" db="EMBL/GenBank/DDBJ databases">
        <title>Gramela sediminis sp. nov., isolated from deep-sea sediment of the Indian Ocean.</title>
        <authorList>
            <person name="Shi H."/>
        </authorList>
    </citation>
    <scope>NUCLEOTIDE SEQUENCE</scope>
    <source>
        <strain evidence="2">GC03-9</strain>
    </source>
</reference>
<dbReference type="Proteomes" id="UP001155280">
    <property type="component" value="Unassembled WGS sequence"/>
</dbReference>
<comment type="caution">
    <text evidence="2">The sequence shown here is derived from an EMBL/GenBank/DDBJ whole genome shotgun (WGS) entry which is preliminary data.</text>
</comment>
<dbReference type="PANTHER" id="PTHR37947">
    <property type="entry name" value="BLL2462 PROTEIN"/>
    <property type="match status" value="1"/>
</dbReference>
<keyword evidence="1" id="KW-0472">Membrane</keyword>
<evidence type="ECO:0000313" key="3">
    <source>
        <dbReference type="Proteomes" id="UP001155280"/>
    </source>
</evidence>
<keyword evidence="1" id="KW-0812">Transmembrane</keyword>